<dbReference type="PROSITE" id="PS50222">
    <property type="entry name" value="EF_HAND_2"/>
    <property type="match status" value="3"/>
</dbReference>
<dbReference type="CDD" id="cd00051">
    <property type="entry name" value="EFh"/>
    <property type="match status" value="2"/>
</dbReference>
<comment type="similarity">
    <text evidence="1">Belongs to the recoverin family.</text>
</comment>
<keyword evidence="4" id="KW-0106">Calcium</keyword>
<gene>
    <name evidence="6" type="ORF">NLS_LOCUS8154</name>
</gene>
<dbReference type="SUPFAM" id="SSF47473">
    <property type="entry name" value="EF-hand"/>
    <property type="match status" value="1"/>
</dbReference>
<dbReference type="OMA" id="MRRFLHC"/>
<keyword evidence="3" id="KW-0677">Repeat</keyword>
<dbReference type="STRING" id="42156.A0A3P6VC27"/>
<feature type="domain" description="EF-hand" evidence="5">
    <location>
        <begin position="159"/>
        <end position="194"/>
    </location>
</feature>
<organism evidence="6 7">
    <name type="scientific">Litomosoides sigmodontis</name>
    <name type="common">Filarial nematode worm</name>
    <dbReference type="NCBI Taxonomy" id="42156"/>
    <lineage>
        <taxon>Eukaryota</taxon>
        <taxon>Metazoa</taxon>
        <taxon>Ecdysozoa</taxon>
        <taxon>Nematoda</taxon>
        <taxon>Chromadorea</taxon>
        <taxon>Rhabditida</taxon>
        <taxon>Spirurina</taxon>
        <taxon>Spiruromorpha</taxon>
        <taxon>Filarioidea</taxon>
        <taxon>Onchocercidae</taxon>
        <taxon>Litomosoides</taxon>
    </lineage>
</organism>
<evidence type="ECO:0000313" key="6">
    <source>
        <dbReference type="EMBL" id="VDK87434.1"/>
    </source>
</evidence>
<dbReference type="Pfam" id="PF13499">
    <property type="entry name" value="EF-hand_7"/>
    <property type="match status" value="1"/>
</dbReference>
<dbReference type="OrthoDB" id="191686at2759"/>
<dbReference type="InterPro" id="IPR028846">
    <property type="entry name" value="Recoverin"/>
</dbReference>
<protein>
    <recommendedName>
        <fullName evidence="5">EF-hand domain-containing protein</fullName>
    </recommendedName>
</protein>
<dbReference type="Gene3D" id="1.10.238.10">
    <property type="entry name" value="EF-hand"/>
    <property type="match status" value="1"/>
</dbReference>
<dbReference type="GO" id="GO:0005509">
    <property type="term" value="F:calcium ion binding"/>
    <property type="evidence" value="ECO:0007669"/>
    <property type="project" value="InterPro"/>
</dbReference>
<evidence type="ECO:0000256" key="2">
    <source>
        <dbReference type="ARBA" id="ARBA00022723"/>
    </source>
</evidence>
<dbReference type="Pfam" id="PF13202">
    <property type="entry name" value="EF-hand_5"/>
    <property type="match status" value="1"/>
</dbReference>
<dbReference type="Proteomes" id="UP000277928">
    <property type="component" value="Unassembled WGS sequence"/>
</dbReference>
<evidence type="ECO:0000259" key="5">
    <source>
        <dbReference type="PROSITE" id="PS50222"/>
    </source>
</evidence>
<dbReference type="AlphaFoldDB" id="A0A3P6VC27"/>
<dbReference type="PROSITE" id="PS00018">
    <property type="entry name" value="EF_HAND_1"/>
    <property type="match status" value="2"/>
</dbReference>
<dbReference type="PANTHER" id="PTHR23055:SF172">
    <property type="entry name" value="EF-HAND DOMAIN-CONTAINING PROTEIN"/>
    <property type="match status" value="1"/>
</dbReference>
<keyword evidence="7" id="KW-1185">Reference proteome</keyword>
<dbReference type="SMART" id="SM00054">
    <property type="entry name" value="EFh"/>
    <property type="match status" value="3"/>
</dbReference>
<evidence type="ECO:0000256" key="4">
    <source>
        <dbReference type="ARBA" id="ARBA00022837"/>
    </source>
</evidence>
<feature type="domain" description="EF-hand" evidence="5">
    <location>
        <begin position="75"/>
        <end position="110"/>
    </location>
</feature>
<feature type="domain" description="EF-hand" evidence="5">
    <location>
        <begin position="111"/>
        <end position="146"/>
    </location>
</feature>
<dbReference type="FunFam" id="1.10.238.10:FF:000009">
    <property type="entry name" value="Visinin-like protein 1"/>
    <property type="match status" value="1"/>
</dbReference>
<dbReference type="PRINTS" id="PR00450">
    <property type="entry name" value="RECOVERIN"/>
</dbReference>
<name>A0A3P6VC27_LITSI</name>
<dbReference type="EMBL" id="UYRX01000971">
    <property type="protein sequence ID" value="VDK87434.1"/>
    <property type="molecule type" value="Genomic_DNA"/>
</dbReference>
<dbReference type="InterPro" id="IPR011992">
    <property type="entry name" value="EF-hand-dom_pair"/>
</dbReference>
<proteinExistence type="inferred from homology"/>
<dbReference type="PANTHER" id="PTHR23055">
    <property type="entry name" value="CALCIUM BINDING PROTEINS"/>
    <property type="match status" value="1"/>
</dbReference>
<accession>A0A3P6VC27</accession>
<evidence type="ECO:0000313" key="7">
    <source>
        <dbReference type="Proteomes" id="UP000277928"/>
    </source>
</evidence>
<sequence>MGTGGSKEAKSCNTKQKKVSKKISKKDLLELERKTHFTKKELRKWYKDFIKDSPTGELKVEEFQNIYKQFFPNGDPTKFAKFVFDVFDSNEDGCVSFCEFVTALSITSRGTPDEKLDWAFLLYDVDKDGCITMKEMEDIVEAVHSMIGDVLELPTDEDTPSKRVAKIFSTMDHNVDGKLTLEEFKQSSKNDPYIVQALTMDIHPQ</sequence>
<keyword evidence="2" id="KW-0479">Metal-binding</keyword>
<reference evidence="6 7" key="1">
    <citation type="submission" date="2018-08" db="EMBL/GenBank/DDBJ databases">
        <authorList>
            <person name="Laetsch R D."/>
            <person name="Stevens L."/>
            <person name="Kumar S."/>
            <person name="Blaxter L. M."/>
        </authorList>
    </citation>
    <scope>NUCLEOTIDE SEQUENCE [LARGE SCALE GENOMIC DNA]</scope>
</reference>
<evidence type="ECO:0000256" key="1">
    <source>
        <dbReference type="ARBA" id="ARBA00006049"/>
    </source>
</evidence>
<dbReference type="InterPro" id="IPR018247">
    <property type="entry name" value="EF_Hand_1_Ca_BS"/>
</dbReference>
<evidence type="ECO:0000256" key="3">
    <source>
        <dbReference type="ARBA" id="ARBA00022737"/>
    </source>
</evidence>
<dbReference type="InterPro" id="IPR002048">
    <property type="entry name" value="EF_hand_dom"/>
</dbReference>